<evidence type="ECO:0000256" key="2">
    <source>
        <dbReference type="ARBA" id="ARBA00022692"/>
    </source>
</evidence>
<evidence type="ECO:0000256" key="4">
    <source>
        <dbReference type="ARBA" id="ARBA00022989"/>
    </source>
</evidence>
<dbReference type="GO" id="GO:0004383">
    <property type="term" value="F:guanylate cyclase activity"/>
    <property type="evidence" value="ECO:0007669"/>
    <property type="project" value="TreeGrafter"/>
</dbReference>
<keyword evidence="4" id="KW-1133">Transmembrane helix</keyword>
<sequence length="217" mass="24297">MPRYCLFGDTVNTAARMESTGEPQRIHISSETHRLLKQHGGFHFKERGVINIKGKGEMRTWWLVGEDSERRKSSLYKYQVGVIPTHNESYEDAPWSIGRSIVNIRDRARLSCGGSLGPGSALSSPGPPACACFVPPRDHHSAPAVTFCCFSGINQELNSKGSTWSGMSKYFLDNKGYRVYDCNSAGGDEFDDVAKRARMLVAMQRLRCLDFDYNNFT</sequence>
<accession>A0A8S4RE40</accession>
<evidence type="ECO:0000256" key="3">
    <source>
        <dbReference type="ARBA" id="ARBA00022741"/>
    </source>
</evidence>
<organism evidence="9 10">
    <name type="scientific">Pararge aegeria aegeria</name>
    <dbReference type="NCBI Taxonomy" id="348720"/>
    <lineage>
        <taxon>Eukaryota</taxon>
        <taxon>Metazoa</taxon>
        <taxon>Ecdysozoa</taxon>
        <taxon>Arthropoda</taxon>
        <taxon>Hexapoda</taxon>
        <taxon>Insecta</taxon>
        <taxon>Pterygota</taxon>
        <taxon>Neoptera</taxon>
        <taxon>Endopterygota</taxon>
        <taxon>Lepidoptera</taxon>
        <taxon>Glossata</taxon>
        <taxon>Ditrysia</taxon>
        <taxon>Papilionoidea</taxon>
        <taxon>Nymphalidae</taxon>
        <taxon>Satyrinae</taxon>
        <taxon>Satyrini</taxon>
        <taxon>Parargina</taxon>
        <taxon>Pararge</taxon>
    </lineage>
</organism>
<dbReference type="InterPro" id="IPR050401">
    <property type="entry name" value="Cyclic_nucleotide_synthase"/>
</dbReference>
<dbReference type="InterPro" id="IPR029787">
    <property type="entry name" value="Nucleotide_cyclase"/>
</dbReference>
<dbReference type="Gene3D" id="3.30.70.1230">
    <property type="entry name" value="Nucleotide cyclase"/>
    <property type="match status" value="1"/>
</dbReference>
<dbReference type="SUPFAM" id="SSF55073">
    <property type="entry name" value="Nucleotide cyclase"/>
    <property type="match status" value="1"/>
</dbReference>
<dbReference type="Pfam" id="PF00211">
    <property type="entry name" value="Guanylate_cyc"/>
    <property type="match status" value="1"/>
</dbReference>
<protein>
    <submittedName>
        <fullName evidence="9">Jg16127 protein</fullName>
    </submittedName>
</protein>
<dbReference type="InterPro" id="IPR001054">
    <property type="entry name" value="A/G_cyclase"/>
</dbReference>
<evidence type="ECO:0000313" key="9">
    <source>
        <dbReference type="EMBL" id="CAH2235136.1"/>
    </source>
</evidence>
<dbReference type="GO" id="GO:0000166">
    <property type="term" value="F:nucleotide binding"/>
    <property type="evidence" value="ECO:0007669"/>
    <property type="project" value="UniProtKB-KW"/>
</dbReference>
<keyword evidence="7" id="KW-0456">Lyase</keyword>
<evidence type="ECO:0000256" key="7">
    <source>
        <dbReference type="ARBA" id="ARBA00023239"/>
    </source>
</evidence>
<dbReference type="GO" id="GO:0004016">
    <property type="term" value="F:adenylate cyclase activity"/>
    <property type="evidence" value="ECO:0007669"/>
    <property type="project" value="TreeGrafter"/>
</dbReference>
<name>A0A8S4RE40_9NEOP</name>
<proteinExistence type="predicted"/>
<dbReference type="GO" id="GO:0005886">
    <property type="term" value="C:plasma membrane"/>
    <property type="evidence" value="ECO:0007669"/>
    <property type="project" value="TreeGrafter"/>
</dbReference>
<keyword evidence="6" id="KW-0325">Glycoprotein</keyword>
<dbReference type="PROSITE" id="PS50125">
    <property type="entry name" value="GUANYLATE_CYCLASE_2"/>
    <property type="match status" value="1"/>
</dbReference>
<keyword evidence="10" id="KW-1185">Reference proteome</keyword>
<keyword evidence="3" id="KW-0547">Nucleotide-binding</keyword>
<dbReference type="GO" id="GO:0001653">
    <property type="term" value="F:peptide receptor activity"/>
    <property type="evidence" value="ECO:0007669"/>
    <property type="project" value="TreeGrafter"/>
</dbReference>
<reference evidence="9" key="1">
    <citation type="submission" date="2022-03" db="EMBL/GenBank/DDBJ databases">
        <authorList>
            <person name="Lindestad O."/>
        </authorList>
    </citation>
    <scope>NUCLEOTIDE SEQUENCE</scope>
</reference>
<dbReference type="EMBL" id="CAKXAJ010025113">
    <property type="protein sequence ID" value="CAH2235136.1"/>
    <property type="molecule type" value="Genomic_DNA"/>
</dbReference>
<dbReference type="AlphaFoldDB" id="A0A8S4RE40"/>
<evidence type="ECO:0000259" key="8">
    <source>
        <dbReference type="PROSITE" id="PS50125"/>
    </source>
</evidence>
<evidence type="ECO:0000313" key="10">
    <source>
        <dbReference type="Proteomes" id="UP000838756"/>
    </source>
</evidence>
<feature type="domain" description="Guanylate cyclase" evidence="8">
    <location>
        <begin position="1"/>
        <end position="18"/>
    </location>
</feature>
<dbReference type="PANTHER" id="PTHR11920:SF335">
    <property type="entry name" value="GUANYLATE CYCLASE"/>
    <property type="match status" value="1"/>
</dbReference>
<gene>
    <name evidence="9" type="primary">jg16127</name>
    <name evidence="9" type="ORF">PAEG_LOCUS12811</name>
</gene>
<dbReference type="CDD" id="cd07302">
    <property type="entry name" value="CHD"/>
    <property type="match status" value="1"/>
</dbReference>
<dbReference type="Proteomes" id="UP000838756">
    <property type="component" value="Unassembled WGS sequence"/>
</dbReference>
<dbReference type="GO" id="GO:0035556">
    <property type="term" value="P:intracellular signal transduction"/>
    <property type="evidence" value="ECO:0007669"/>
    <property type="project" value="InterPro"/>
</dbReference>
<evidence type="ECO:0000256" key="6">
    <source>
        <dbReference type="ARBA" id="ARBA00023180"/>
    </source>
</evidence>
<dbReference type="OrthoDB" id="1890790at2759"/>
<keyword evidence="2" id="KW-0812">Transmembrane</keyword>
<comment type="subcellular location">
    <subcellularLocation>
        <location evidence="1">Membrane</location>
    </subcellularLocation>
</comment>
<evidence type="ECO:0000256" key="1">
    <source>
        <dbReference type="ARBA" id="ARBA00004370"/>
    </source>
</evidence>
<comment type="caution">
    <text evidence="9">The sequence shown here is derived from an EMBL/GenBank/DDBJ whole genome shotgun (WGS) entry which is preliminary data.</text>
</comment>
<keyword evidence="5" id="KW-0472">Membrane</keyword>
<evidence type="ECO:0000256" key="5">
    <source>
        <dbReference type="ARBA" id="ARBA00023136"/>
    </source>
</evidence>
<dbReference type="GO" id="GO:0007168">
    <property type="term" value="P:receptor guanylyl cyclase signaling pathway"/>
    <property type="evidence" value="ECO:0007669"/>
    <property type="project" value="TreeGrafter"/>
</dbReference>
<dbReference type="PANTHER" id="PTHR11920">
    <property type="entry name" value="GUANYLYL CYCLASE"/>
    <property type="match status" value="1"/>
</dbReference>